<dbReference type="EMBL" id="JAAAXW010000058">
    <property type="protein sequence ID" value="KAF9546265.1"/>
    <property type="molecule type" value="Genomic_DNA"/>
</dbReference>
<dbReference type="GO" id="GO:0043565">
    <property type="term" value="F:sequence-specific DNA binding"/>
    <property type="evidence" value="ECO:0007669"/>
    <property type="project" value="InterPro"/>
</dbReference>
<dbReference type="PROSITE" id="PS00434">
    <property type="entry name" value="HSF_DOMAIN"/>
    <property type="match status" value="1"/>
</dbReference>
<proteinExistence type="predicted"/>
<protein>
    <submittedName>
        <fullName evidence="11">Kinase-regulated stress-responsive transcription factor skn7</fullName>
    </submittedName>
</protein>
<comment type="caution">
    <text evidence="11">The sequence shown here is derived from an EMBL/GenBank/DDBJ whole genome shotgun (WGS) entry which is preliminary data.</text>
</comment>
<dbReference type="PANTHER" id="PTHR45339:SF1">
    <property type="entry name" value="HYBRID SIGNAL TRANSDUCTION HISTIDINE KINASE J"/>
    <property type="match status" value="1"/>
</dbReference>
<keyword evidence="11" id="KW-0808">Transferase</keyword>
<evidence type="ECO:0000256" key="9">
    <source>
        <dbReference type="SAM" id="MobiDB-lite"/>
    </source>
</evidence>
<dbReference type="FunFam" id="3.40.50.2300:FF:000212">
    <property type="entry name" value="Stress response regulator/HFS transcription factor"/>
    <property type="match status" value="1"/>
</dbReference>
<dbReference type="InterPro" id="IPR036390">
    <property type="entry name" value="WH_DNA-bd_sf"/>
</dbReference>
<dbReference type="GO" id="GO:0000160">
    <property type="term" value="P:phosphorelay signal transduction system"/>
    <property type="evidence" value="ECO:0007669"/>
    <property type="project" value="UniProtKB-KW"/>
</dbReference>
<accession>A0A9P6FAM3</accession>
<feature type="region of interest" description="Disordered" evidence="9">
    <location>
        <begin position="274"/>
        <end position="382"/>
    </location>
</feature>
<feature type="compositionally biased region" description="Low complexity" evidence="9">
    <location>
        <begin position="679"/>
        <end position="691"/>
    </location>
</feature>
<dbReference type="SMART" id="SM00448">
    <property type="entry name" value="REC"/>
    <property type="match status" value="1"/>
</dbReference>
<feature type="compositionally biased region" description="Low complexity" evidence="9">
    <location>
        <begin position="708"/>
        <end position="719"/>
    </location>
</feature>
<feature type="region of interest" description="Disordered" evidence="9">
    <location>
        <begin position="758"/>
        <end position="797"/>
    </location>
</feature>
<feature type="compositionally biased region" description="Basic and acidic residues" evidence="9">
    <location>
        <begin position="317"/>
        <end position="326"/>
    </location>
</feature>
<evidence type="ECO:0000256" key="4">
    <source>
        <dbReference type="ARBA" id="ARBA00023015"/>
    </source>
</evidence>
<keyword evidence="2 8" id="KW-0597">Phosphoprotein</keyword>
<comment type="subcellular location">
    <subcellularLocation>
        <location evidence="1">Nucleus</location>
    </subcellularLocation>
</comment>
<dbReference type="Proteomes" id="UP000723463">
    <property type="component" value="Unassembled WGS sequence"/>
</dbReference>
<feature type="compositionally biased region" description="Polar residues" evidence="9">
    <location>
        <begin position="136"/>
        <end position="145"/>
    </location>
</feature>
<keyword evidence="5" id="KW-0238">DNA-binding</keyword>
<keyword evidence="7" id="KW-0539">Nucleus</keyword>
<dbReference type="Pfam" id="PF00072">
    <property type="entry name" value="Response_reg"/>
    <property type="match status" value="1"/>
</dbReference>
<evidence type="ECO:0000256" key="8">
    <source>
        <dbReference type="PROSITE-ProRule" id="PRU00169"/>
    </source>
</evidence>
<dbReference type="PROSITE" id="PS50110">
    <property type="entry name" value="RESPONSE_REGULATORY"/>
    <property type="match status" value="1"/>
</dbReference>
<feature type="compositionally biased region" description="Polar residues" evidence="9">
    <location>
        <begin position="219"/>
        <end position="238"/>
    </location>
</feature>
<dbReference type="SUPFAM" id="SSF46785">
    <property type="entry name" value="Winged helix' DNA-binding domain"/>
    <property type="match status" value="1"/>
</dbReference>
<evidence type="ECO:0000256" key="7">
    <source>
        <dbReference type="ARBA" id="ARBA00023242"/>
    </source>
</evidence>
<dbReference type="Pfam" id="PF00447">
    <property type="entry name" value="HSF_DNA-bind"/>
    <property type="match status" value="1"/>
</dbReference>
<dbReference type="GO" id="GO:0016301">
    <property type="term" value="F:kinase activity"/>
    <property type="evidence" value="ECO:0007669"/>
    <property type="project" value="UniProtKB-KW"/>
</dbReference>
<dbReference type="Gene3D" id="3.40.50.2300">
    <property type="match status" value="1"/>
</dbReference>
<evidence type="ECO:0000256" key="6">
    <source>
        <dbReference type="ARBA" id="ARBA00023163"/>
    </source>
</evidence>
<name>A0A9P6FAM3_9FUNG</name>
<reference evidence="11" key="1">
    <citation type="journal article" date="2020" name="Fungal Divers.">
        <title>Resolving the Mortierellaceae phylogeny through synthesis of multi-gene phylogenetics and phylogenomics.</title>
        <authorList>
            <person name="Vandepol N."/>
            <person name="Liber J."/>
            <person name="Desiro A."/>
            <person name="Na H."/>
            <person name="Kennedy M."/>
            <person name="Barry K."/>
            <person name="Grigoriev I.V."/>
            <person name="Miller A.N."/>
            <person name="O'Donnell K."/>
            <person name="Stajich J.E."/>
            <person name="Bonito G."/>
        </authorList>
    </citation>
    <scope>NUCLEOTIDE SEQUENCE</scope>
    <source>
        <strain evidence="11">NRRL 2591</strain>
    </source>
</reference>
<feature type="compositionally biased region" description="Basic residues" evidence="9">
    <location>
        <begin position="696"/>
        <end position="707"/>
    </location>
</feature>
<feature type="modified residue" description="4-aspartylphosphate" evidence="8">
    <location>
        <position position="448"/>
    </location>
</feature>
<dbReference type="PANTHER" id="PTHR45339">
    <property type="entry name" value="HYBRID SIGNAL TRANSDUCTION HISTIDINE KINASE J"/>
    <property type="match status" value="1"/>
</dbReference>
<dbReference type="SMART" id="SM00415">
    <property type="entry name" value="HSF"/>
    <property type="match status" value="1"/>
</dbReference>
<dbReference type="InterPro" id="IPR000232">
    <property type="entry name" value="HSF_DNA-bd"/>
</dbReference>
<dbReference type="CDD" id="cd17546">
    <property type="entry name" value="REC_hyHK_CKI1_RcsC-like"/>
    <property type="match status" value="1"/>
</dbReference>
<feature type="domain" description="Response regulatory" evidence="10">
    <location>
        <begin position="399"/>
        <end position="513"/>
    </location>
</feature>
<feature type="compositionally biased region" description="Low complexity" evidence="9">
    <location>
        <begin position="642"/>
        <end position="664"/>
    </location>
</feature>
<evidence type="ECO:0000256" key="1">
    <source>
        <dbReference type="ARBA" id="ARBA00004123"/>
    </source>
</evidence>
<dbReference type="Gene3D" id="1.10.10.10">
    <property type="entry name" value="Winged helix-like DNA-binding domain superfamily/Winged helix DNA-binding domain"/>
    <property type="match status" value="1"/>
</dbReference>
<evidence type="ECO:0000313" key="12">
    <source>
        <dbReference type="Proteomes" id="UP000723463"/>
    </source>
</evidence>
<feature type="compositionally biased region" description="Low complexity" evidence="9">
    <location>
        <begin position="239"/>
        <end position="254"/>
    </location>
</feature>
<keyword evidence="6" id="KW-0804">Transcription</keyword>
<evidence type="ECO:0000256" key="3">
    <source>
        <dbReference type="ARBA" id="ARBA00023012"/>
    </source>
</evidence>
<keyword evidence="4" id="KW-0805">Transcription regulation</keyword>
<feature type="region of interest" description="Disordered" evidence="9">
    <location>
        <begin position="624"/>
        <end position="739"/>
    </location>
</feature>
<feature type="compositionally biased region" description="Polar residues" evidence="9">
    <location>
        <begin position="721"/>
        <end position="737"/>
    </location>
</feature>
<feature type="region of interest" description="Disordered" evidence="9">
    <location>
        <begin position="205"/>
        <end position="254"/>
    </location>
</feature>
<dbReference type="InterPro" id="IPR001789">
    <property type="entry name" value="Sig_transdc_resp-reg_receiver"/>
</dbReference>
<feature type="region of interest" description="Disordered" evidence="9">
    <location>
        <begin position="125"/>
        <end position="146"/>
    </location>
</feature>
<dbReference type="InterPro" id="IPR011006">
    <property type="entry name" value="CheY-like_superfamily"/>
</dbReference>
<gene>
    <name evidence="11" type="primary">SKN7_2</name>
    <name evidence="11" type="ORF">EC957_009877</name>
</gene>
<feature type="region of interest" description="Disordered" evidence="9">
    <location>
        <begin position="569"/>
        <end position="605"/>
    </location>
</feature>
<dbReference type="FunFam" id="1.10.10.10:FF:000027">
    <property type="entry name" value="Heat shock transcription factor 1"/>
    <property type="match status" value="1"/>
</dbReference>
<sequence>MSTADALDPFNDLATTGATSSGVPDFVKKLYRMLEEKEHDLIVCWGKNGESFVVKEPSEFAKAILPKHFKHNNFASFVRQLNKYDFHKVKITENANNPYGDQAWEFQHPKFQIDKRDQLEEIKRKTPSNKKPAGATASTLLSDGTSPLPEEYLAQIELMSKTQTEMQDQLTQCRSKISAQENLLQSLMKALGYKSTDDGTVMQVHGAAPHQNKERSKSKSQTGSRSRVPSQSKPDLQQSFTSSAIPASSSTSSAMHSNFSVMTSAATMSTIPASSTFQPASSTPVSTSQFLPRTSVPPMCQDPSLGPPYPTFGHITAKKEDWEKPMRNPPKTASRPAPPQQQPQPISHNIPRQPQDTQQPQYQQPPQEYAATSTSAPPNYRTMSVRPNMMVPNWSMPPKVLLVEDDDTCRRLSSRLLQIFGCPFDVAEDGVAAVGKMSHQKYDIVLMDIMMPKLDGVSATTQIRQFDAMTPIISMTSNTTANDIMTYFANGMNDILPKPFSKDSLLSMLEKHCQHLRYLKLGTSLLELSNSGSGSNLNGQANRLMLRQGDSTDVESMGFSLSSFQGQDGLQLVQPGKDNNNIDQQGGQNGDQQQREGMDSLGMGMQLNMGGMMILNSVDSNLDGQIDTYPRQNQNNLKHGLNPNENDNNSNNNNSNNYGMSNISYGELLDPIGHHDDSSSSSLSPDQAHSHLSVKPAHHQQHTHHSHQQQQQQLQQGHQGMMTNPHSNHTGYATTMGNNISFPNSSSSIMSAYQSELDNAYGGHPQPQQQQQHQQQQHHQQQQQHHQQQQQQQQPQHLQSITLLSIRPDGGMAHTLGLTNRGGGFGMDQGDTIDTQGRLKRAKIEVIE</sequence>
<dbReference type="InterPro" id="IPR036388">
    <property type="entry name" value="WH-like_DNA-bd_sf"/>
</dbReference>
<feature type="compositionally biased region" description="Low complexity" evidence="9">
    <location>
        <begin position="578"/>
        <end position="592"/>
    </location>
</feature>
<feature type="compositionally biased region" description="Low complexity" evidence="9">
    <location>
        <begin position="764"/>
        <end position="797"/>
    </location>
</feature>
<dbReference type="GO" id="GO:0005634">
    <property type="term" value="C:nucleus"/>
    <property type="evidence" value="ECO:0007669"/>
    <property type="project" value="UniProtKB-SubCell"/>
</dbReference>
<evidence type="ECO:0000259" key="10">
    <source>
        <dbReference type="PROSITE" id="PS50110"/>
    </source>
</evidence>
<evidence type="ECO:0000313" key="11">
    <source>
        <dbReference type="EMBL" id="KAF9546265.1"/>
    </source>
</evidence>
<dbReference type="AlphaFoldDB" id="A0A9P6FAM3"/>
<keyword evidence="12" id="KW-1185">Reference proteome</keyword>
<evidence type="ECO:0000256" key="2">
    <source>
        <dbReference type="ARBA" id="ARBA00022553"/>
    </source>
</evidence>
<feature type="compositionally biased region" description="Low complexity" evidence="9">
    <location>
        <begin position="351"/>
        <end position="367"/>
    </location>
</feature>
<dbReference type="SUPFAM" id="SSF52172">
    <property type="entry name" value="CheY-like"/>
    <property type="match status" value="1"/>
</dbReference>
<dbReference type="PRINTS" id="PR00056">
    <property type="entry name" value="HSFDOMAIN"/>
</dbReference>
<keyword evidence="11" id="KW-0418">Kinase</keyword>
<feature type="compositionally biased region" description="Polar residues" evidence="9">
    <location>
        <begin position="274"/>
        <end position="292"/>
    </location>
</feature>
<organism evidence="11 12">
    <name type="scientific">Mortierella hygrophila</name>
    <dbReference type="NCBI Taxonomy" id="979708"/>
    <lineage>
        <taxon>Eukaryota</taxon>
        <taxon>Fungi</taxon>
        <taxon>Fungi incertae sedis</taxon>
        <taxon>Mucoromycota</taxon>
        <taxon>Mortierellomycotina</taxon>
        <taxon>Mortierellomycetes</taxon>
        <taxon>Mortierellales</taxon>
        <taxon>Mortierellaceae</taxon>
        <taxon>Mortierella</taxon>
    </lineage>
</organism>
<evidence type="ECO:0000256" key="5">
    <source>
        <dbReference type="ARBA" id="ARBA00023125"/>
    </source>
</evidence>
<dbReference type="GO" id="GO:0003700">
    <property type="term" value="F:DNA-binding transcription factor activity"/>
    <property type="evidence" value="ECO:0007669"/>
    <property type="project" value="InterPro"/>
</dbReference>
<keyword evidence="3" id="KW-0902">Two-component regulatory system</keyword>